<accession>A0A813F2I5</accession>
<dbReference type="PANTHER" id="PTHR11183">
    <property type="entry name" value="GLYCOGENIN SUBFAMILY MEMBER"/>
    <property type="match status" value="1"/>
</dbReference>
<dbReference type="SUPFAM" id="SSF53448">
    <property type="entry name" value="Nucleotide-diphospho-sugar transferases"/>
    <property type="match status" value="1"/>
</dbReference>
<dbReference type="OMA" id="TDFAMAY"/>
<protein>
    <recommendedName>
        <fullName evidence="3">Hexosyltransferase</fullName>
    </recommendedName>
</protein>
<dbReference type="AlphaFoldDB" id="A0A813F2I5"/>
<comment type="caution">
    <text evidence="1">The sequence shown here is derived from an EMBL/GenBank/DDBJ whole genome shotgun (WGS) entry which is preliminary data.</text>
</comment>
<dbReference type="Gene3D" id="3.90.550.10">
    <property type="entry name" value="Spore Coat Polysaccharide Biosynthesis Protein SpsA, Chain A"/>
    <property type="match status" value="1"/>
</dbReference>
<reference evidence="1" key="1">
    <citation type="submission" date="2021-02" db="EMBL/GenBank/DDBJ databases">
        <authorList>
            <person name="Dougan E. K."/>
            <person name="Rhodes N."/>
            <person name="Thang M."/>
            <person name="Chan C."/>
        </authorList>
    </citation>
    <scope>NUCLEOTIDE SEQUENCE</scope>
</reference>
<feature type="non-terminal residue" evidence="1">
    <location>
        <position position="1"/>
    </location>
</feature>
<feature type="non-terminal residue" evidence="1">
    <location>
        <position position="197"/>
    </location>
</feature>
<dbReference type="InterPro" id="IPR050587">
    <property type="entry name" value="GNT1/Glycosyltrans_8"/>
</dbReference>
<evidence type="ECO:0000313" key="1">
    <source>
        <dbReference type="EMBL" id="CAE8604628.1"/>
    </source>
</evidence>
<sequence length="197" mass="22325">AYASLITSDDFLMPVQALVASLRATGTQLPVLLLHTDQVSTGVLARLQVLPGLELRRVEVIPTPHKTDVPGWVNSGFTKLQLWAQSDFAKLVYVDADCLVLEDIDELFHRPSPAFSPDVFPPDKFNAGVIVLEPRLDTFAEMMRQVPLLPSHDGGDTGFLNSFFPEWYTWPAEQRLPFRYNALRTMYWFTRANPGYW</sequence>
<dbReference type="EMBL" id="CAJNNV010016713">
    <property type="protein sequence ID" value="CAE8604628.1"/>
    <property type="molecule type" value="Genomic_DNA"/>
</dbReference>
<name>A0A813F2I5_POLGL</name>
<dbReference type="OrthoDB" id="2014201at2759"/>
<evidence type="ECO:0008006" key="3">
    <source>
        <dbReference type="Google" id="ProtNLM"/>
    </source>
</evidence>
<dbReference type="InterPro" id="IPR029044">
    <property type="entry name" value="Nucleotide-diphossugar_trans"/>
</dbReference>
<evidence type="ECO:0000313" key="2">
    <source>
        <dbReference type="Proteomes" id="UP000654075"/>
    </source>
</evidence>
<proteinExistence type="predicted"/>
<keyword evidence="2" id="KW-1185">Reference proteome</keyword>
<gene>
    <name evidence="1" type="ORF">PGLA1383_LOCUS22777</name>
</gene>
<organism evidence="1 2">
    <name type="scientific">Polarella glacialis</name>
    <name type="common">Dinoflagellate</name>
    <dbReference type="NCBI Taxonomy" id="89957"/>
    <lineage>
        <taxon>Eukaryota</taxon>
        <taxon>Sar</taxon>
        <taxon>Alveolata</taxon>
        <taxon>Dinophyceae</taxon>
        <taxon>Suessiales</taxon>
        <taxon>Suessiaceae</taxon>
        <taxon>Polarella</taxon>
    </lineage>
</organism>
<dbReference type="Proteomes" id="UP000654075">
    <property type="component" value="Unassembled WGS sequence"/>
</dbReference>